<comment type="caution">
    <text evidence="1">The sequence shown here is derived from an EMBL/GenBank/DDBJ whole genome shotgun (WGS) entry which is preliminary data.</text>
</comment>
<dbReference type="HOGENOM" id="CLU_787292_0_0_5"/>
<protein>
    <submittedName>
        <fullName evidence="1">Uncharacterized protein</fullName>
    </submittedName>
</protein>
<organism evidence="1 2">
    <name type="scientific">Rubellimicrobium thermophilum DSM 16684</name>
    <dbReference type="NCBI Taxonomy" id="1123069"/>
    <lineage>
        <taxon>Bacteria</taxon>
        <taxon>Pseudomonadati</taxon>
        <taxon>Pseudomonadota</taxon>
        <taxon>Alphaproteobacteria</taxon>
        <taxon>Rhodobacterales</taxon>
        <taxon>Roseobacteraceae</taxon>
        <taxon>Rubellimicrobium</taxon>
    </lineage>
</organism>
<dbReference type="STRING" id="1123069.ruthe_02567"/>
<evidence type="ECO:0000313" key="1">
    <source>
        <dbReference type="EMBL" id="EPX83771.1"/>
    </source>
</evidence>
<proteinExistence type="predicted"/>
<evidence type="ECO:0000313" key="2">
    <source>
        <dbReference type="Proteomes" id="UP000015346"/>
    </source>
</evidence>
<keyword evidence="2" id="KW-1185">Reference proteome</keyword>
<reference evidence="1 2" key="1">
    <citation type="journal article" date="2013" name="Stand. Genomic Sci.">
        <title>Genome sequence of the reddish-pigmented Rubellimicrobium thermophilum type strain (DSM 16684(T)), a member of the Roseobacter clade.</title>
        <authorList>
            <person name="Fiebig A."/>
            <person name="Riedel T."/>
            <person name="Gronow S."/>
            <person name="Petersen J."/>
            <person name="Klenk H.P."/>
            <person name="Goker M."/>
        </authorList>
    </citation>
    <scope>NUCLEOTIDE SEQUENCE [LARGE SCALE GENOMIC DNA]</scope>
    <source>
        <strain evidence="1 2">DSM 16684</strain>
    </source>
</reference>
<gene>
    <name evidence="1" type="ORF">ruthe_02567</name>
</gene>
<dbReference type="Proteomes" id="UP000015346">
    <property type="component" value="Unassembled WGS sequence"/>
</dbReference>
<dbReference type="AlphaFoldDB" id="S9QQU4"/>
<sequence length="352" mass="38440">MHPQILQRLYRLWNAGEDRHADMFDEHLLRRRRAALHAVHHHDIRAGLHRQRRVVIGPRPADLHIDRLLPVGDLAQLEDLDLEVVGARPVRVAAGRALVDALGKVAHLRHAIRDLLAQQHSPAARLCPLPDNDLDRIRPAQVIGIHAIAAGKNLVDQRPGVASLLLGHAAIARGGRCARRCRPAAQRLLGRAGESPEAHARNGDRDLQMNRLLRMAGAEPDIGGAFLAVAFQRIAADRGTEKQQVVEMRQVPLGAAAADVIDAGGGRPADFRIHRRRERGREAGRRSGEFGHVRASVGRRIVDVEVVEPAGRAVAPELLGPGLVLRLSPAEQIFEKGVMLIPHLLLDAVGAQ</sequence>
<accession>S9QQU4</accession>
<dbReference type="EMBL" id="AOLV01000029">
    <property type="protein sequence ID" value="EPX83771.1"/>
    <property type="molecule type" value="Genomic_DNA"/>
</dbReference>
<name>S9QQU4_9RHOB</name>